<dbReference type="PANTHER" id="PTHR11199:SF0">
    <property type="entry name" value="LD34181P-RELATED"/>
    <property type="match status" value="1"/>
</dbReference>
<dbReference type="AlphaFoldDB" id="A0A915DQX4"/>
<dbReference type="Gene3D" id="1.25.40.10">
    <property type="entry name" value="Tetratricopeptide repeat domain"/>
    <property type="match status" value="1"/>
</dbReference>
<dbReference type="GO" id="GO:0003682">
    <property type="term" value="F:chromatin binding"/>
    <property type="evidence" value="ECO:0007669"/>
    <property type="project" value="TreeGrafter"/>
</dbReference>
<dbReference type="GO" id="GO:0005634">
    <property type="term" value="C:nucleus"/>
    <property type="evidence" value="ECO:0007669"/>
    <property type="project" value="TreeGrafter"/>
</dbReference>
<reference evidence="3" key="1">
    <citation type="submission" date="2022-11" db="UniProtKB">
        <authorList>
            <consortium name="WormBaseParasite"/>
        </authorList>
    </citation>
    <scope>IDENTIFICATION</scope>
</reference>
<sequence length="552" mass="63872">MFNSKLAADFPEHELLQSLQVKLDAESTHRINSFVVDNCFVSQEEESFQNMDQHTQIQLMYKRRNLLGQYCKLIIHGVLPVIDASLVLRHYTKFYNDFGDILKHLLQKCKELDKVSAAKAAILALITSYEELRALSASQYVDPNSEEFGSLKDLARRFGLSFGPDNVKNRDAVAMIHKDGISHALDLEEVKRTRKKNTKPQSLSFLEVLVEFSPRLVRQDKMAVLRYLEKHCPYTPAQVADDPLWVFFHMNNSGVERPWLLPASDYYSLFDQEELQPRYDSSTELENHNQIAHLLQKSRESRNKRDFGTARENLKAAYRLADVNNPEILLEFGILAEVGDGDLEVAYTFYRRALFNDPEHREAIRHHDQLLPQIDALDNCLMEKVQSRIHHFQASISQFDNVFNYIKSIGNTYPKHIAEHVYNTCALEGNQLSLQQVVETLEDIKANPETLPLYESHDHREIIGTYNAHIYLFEQLQNAKISVEVILTLHQLILETVDVDNAGKYRDQDNFLSASYFHTKISTFLTWLHQQLQVLLIDGISLPTMAHYFWYA</sequence>
<name>A0A915DQX4_9BILA</name>
<dbReference type="InterPro" id="IPR011990">
    <property type="entry name" value="TPR-like_helical_dom_sf"/>
</dbReference>
<dbReference type="Proteomes" id="UP000887574">
    <property type="component" value="Unplaced"/>
</dbReference>
<dbReference type="GO" id="GO:0000785">
    <property type="term" value="C:chromatin"/>
    <property type="evidence" value="ECO:0007669"/>
    <property type="project" value="TreeGrafter"/>
</dbReference>
<dbReference type="Gene3D" id="1.10.3290.10">
    <property type="entry name" value="Fido-like domain"/>
    <property type="match status" value="1"/>
</dbReference>
<evidence type="ECO:0000313" key="3">
    <source>
        <dbReference type="WBParaSite" id="jg22698.1"/>
    </source>
</evidence>
<dbReference type="SUPFAM" id="SSF140931">
    <property type="entry name" value="Fic-like"/>
    <property type="match status" value="1"/>
</dbReference>
<dbReference type="GO" id="GO:0007062">
    <property type="term" value="P:sister chromatid cohesion"/>
    <property type="evidence" value="ECO:0007669"/>
    <property type="project" value="TreeGrafter"/>
</dbReference>
<evidence type="ECO:0000313" key="2">
    <source>
        <dbReference type="Proteomes" id="UP000887574"/>
    </source>
</evidence>
<dbReference type="PANTHER" id="PTHR11199">
    <property type="entry name" value="STROMAL ANTIGEN"/>
    <property type="match status" value="1"/>
</dbReference>
<protein>
    <submittedName>
        <fullName evidence="3">Uncharacterized protein</fullName>
    </submittedName>
</protein>
<keyword evidence="2" id="KW-1185">Reference proteome</keyword>
<dbReference type="GO" id="GO:0008278">
    <property type="term" value="C:cohesin complex"/>
    <property type="evidence" value="ECO:0007669"/>
    <property type="project" value="TreeGrafter"/>
</dbReference>
<evidence type="ECO:0000256" key="1">
    <source>
        <dbReference type="ARBA" id="ARBA00005486"/>
    </source>
</evidence>
<dbReference type="WBParaSite" id="jg22698.1">
    <property type="protein sequence ID" value="jg22698.1"/>
    <property type="gene ID" value="jg22698"/>
</dbReference>
<organism evidence="2 3">
    <name type="scientific">Ditylenchus dipsaci</name>
    <dbReference type="NCBI Taxonomy" id="166011"/>
    <lineage>
        <taxon>Eukaryota</taxon>
        <taxon>Metazoa</taxon>
        <taxon>Ecdysozoa</taxon>
        <taxon>Nematoda</taxon>
        <taxon>Chromadorea</taxon>
        <taxon>Rhabditida</taxon>
        <taxon>Tylenchina</taxon>
        <taxon>Tylenchomorpha</taxon>
        <taxon>Sphaerularioidea</taxon>
        <taxon>Anguinidae</taxon>
        <taxon>Anguininae</taxon>
        <taxon>Ditylenchus</taxon>
    </lineage>
</organism>
<dbReference type="InterPro" id="IPR036597">
    <property type="entry name" value="Fido-like_dom_sf"/>
</dbReference>
<comment type="similarity">
    <text evidence="1">Belongs to the SCC3 family.</text>
</comment>
<proteinExistence type="inferred from homology"/>
<accession>A0A915DQX4</accession>
<dbReference type="InterPro" id="IPR039662">
    <property type="entry name" value="Cohesin_Scc3/SA"/>
</dbReference>